<dbReference type="KEGG" id="cre:CHLRE_03g154225v5"/>
<evidence type="ECO:0000256" key="1">
    <source>
        <dbReference type="SAM" id="MobiDB-lite"/>
    </source>
</evidence>
<dbReference type="EMBL" id="CM008964">
    <property type="protein sequence ID" value="PNW84677.1"/>
    <property type="molecule type" value="Genomic_DNA"/>
</dbReference>
<evidence type="ECO:0000313" key="3">
    <source>
        <dbReference type="Proteomes" id="UP000006906"/>
    </source>
</evidence>
<dbReference type="RefSeq" id="XP_042925695.1">
    <property type="nucleotide sequence ID" value="XM_043060566.1"/>
</dbReference>
<organism evidence="2 3">
    <name type="scientific">Chlamydomonas reinhardtii</name>
    <name type="common">Chlamydomonas smithii</name>
    <dbReference type="NCBI Taxonomy" id="3055"/>
    <lineage>
        <taxon>Eukaryota</taxon>
        <taxon>Viridiplantae</taxon>
        <taxon>Chlorophyta</taxon>
        <taxon>core chlorophytes</taxon>
        <taxon>Chlorophyceae</taxon>
        <taxon>CS clade</taxon>
        <taxon>Chlamydomonadales</taxon>
        <taxon>Chlamydomonadaceae</taxon>
        <taxon>Chlamydomonas</taxon>
    </lineage>
</organism>
<evidence type="ECO:0000313" key="2">
    <source>
        <dbReference type="EMBL" id="PNW84677.1"/>
    </source>
</evidence>
<feature type="region of interest" description="Disordered" evidence="1">
    <location>
        <begin position="90"/>
        <end position="112"/>
    </location>
</feature>
<dbReference type="PaxDb" id="3055-EDP00131"/>
<accession>A0A2K3DVW3</accession>
<dbReference type="Gramene" id="PNW84677">
    <property type="protein sequence ID" value="PNW84677"/>
    <property type="gene ID" value="CHLRE_03g154225v5"/>
</dbReference>
<dbReference type="GeneID" id="66052723"/>
<dbReference type="AlphaFoldDB" id="A0A2K3DVW3"/>
<reference evidence="2 3" key="1">
    <citation type="journal article" date="2007" name="Science">
        <title>The Chlamydomonas genome reveals the evolution of key animal and plant functions.</title>
        <authorList>
            <person name="Merchant S.S."/>
            <person name="Prochnik S.E."/>
            <person name="Vallon O."/>
            <person name="Harris E.H."/>
            <person name="Karpowicz S.J."/>
            <person name="Witman G.B."/>
            <person name="Terry A."/>
            <person name="Salamov A."/>
            <person name="Fritz-Laylin L.K."/>
            <person name="Marechal-Drouard L."/>
            <person name="Marshall W.F."/>
            <person name="Qu L.H."/>
            <person name="Nelson D.R."/>
            <person name="Sanderfoot A.A."/>
            <person name="Spalding M.H."/>
            <person name="Kapitonov V.V."/>
            <person name="Ren Q."/>
            <person name="Ferris P."/>
            <person name="Lindquist E."/>
            <person name="Shapiro H."/>
            <person name="Lucas S.M."/>
            <person name="Grimwood J."/>
            <person name="Schmutz J."/>
            <person name="Cardol P."/>
            <person name="Cerutti H."/>
            <person name="Chanfreau G."/>
            <person name="Chen C.L."/>
            <person name="Cognat V."/>
            <person name="Croft M.T."/>
            <person name="Dent R."/>
            <person name="Dutcher S."/>
            <person name="Fernandez E."/>
            <person name="Fukuzawa H."/>
            <person name="Gonzalez-Ballester D."/>
            <person name="Gonzalez-Halphen D."/>
            <person name="Hallmann A."/>
            <person name="Hanikenne M."/>
            <person name="Hippler M."/>
            <person name="Inwood W."/>
            <person name="Jabbari K."/>
            <person name="Kalanon M."/>
            <person name="Kuras R."/>
            <person name="Lefebvre P.A."/>
            <person name="Lemaire S.D."/>
            <person name="Lobanov A.V."/>
            <person name="Lohr M."/>
            <person name="Manuell A."/>
            <person name="Meier I."/>
            <person name="Mets L."/>
            <person name="Mittag M."/>
            <person name="Mittelmeier T."/>
            <person name="Moroney J.V."/>
            <person name="Moseley J."/>
            <person name="Napoli C."/>
            <person name="Nedelcu A.M."/>
            <person name="Niyogi K."/>
            <person name="Novoselov S.V."/>
            <person name="Paulsen I.T."/>
            <person name="Pazour G."/>
            <person name="Purton S."/>
            <person name="Ral J.P."/>
            <person name="Riano-Pachon D.M."/>
            <person name="Riekhof W."/>
            <person name="Rymarquis L."/>
            <person name="Schroda M."/>
            <person name="Stern D."/>
            <person name="Umen J."/>
            <person name="Willows R."/>
            <person name="Wilson N."/>
            <person name="Zimmer S.L."/>
            <person name="Allmer J."/>
            <person name="Balk J."/>
            <person name="Bisova K."/>
            <person name="Chen C.J."/>
            <person name="Elias M."/>
            <person name="Gendler K."/>
            <person name="Hauser C."/>
            <person name="Lamb M.R."/>
            <person name="Ledford H."/>
            <person name="Long J.C."/>
            <person name="Minagawa J."/>
            <person name="Page M.D."/>
            <person name="Pan J."/>
            <person name="Pootakham W."/>
            <person name="Roje S."/>
            <person name="Rose A."/>
            <person name="Stahlberg E."/>
            <person name="Terauchi A.M."/>
            <person name="Yang P."/>
            <person name="Ball S."/>
            <person name="Bowler C."/>
            <person name="Dieckmann C.L."/>
            <person name="Gladyshev V.N."/>
            <person name="Green P."/>
            <person name="Jorgensen R."/>
            <person name="Mayfield S."/>
            <person name="Mueller-Roeber B."/>
            <person name="Rajamani S."/>
            <person name="Sayre R.T."/>
            <person name="Brokstein P."/>
            <person name="Dubchak I."/>
            <person name="Goodstein D."/>
            <person name="Hornick L."/>
            <person name="Huang Y.W."/>
            <person name="Jhaveri J."/>
            <person name="Luo Y."/>
            <person name="Martinez D."/>
            <person name="Ngau W.C."/>
            <person name="Otillar B."/>
            <person name="Poliakov A."/>
            <person name="Porter A."/>
            <person name="Szajkowski L."/>
            <person name="Werner G."/>
            <person name="Zhou K."/>
            <person name="Grigoriev I.V."/>
            <person name="Rokhsar D.S."/>
            <person name="Grossman A.R."/>
        </authorList>
    </citation>
    <scope>NUCLEOTIDE SEQUENCE [LARGE SCALE GENOMIC DNA]</scope>
    <source>
        <strain evidence="3">CC-503</strain>
    </source>
</reference>
<protein>
    <submittedName>
        <fullName evidence="2">Uncharacterized protein</fullName>
    </submittedName>
</protein>
<proteinExistence type="predicted"/>
<dbReference type="InParanoid" id="A0A2K3DVW3"/>
<dbReference type="Proteomes" id="UP000006906">
    <property type="component" value="Chromosome 3"/>
</dbReference>
<name>A0A2K3DVW3_CHLRE</name>
<feature type="compositionally biased region" description="Basic and acidic residues" evidence="1">
    <location>
        <begin position="101"/>
        <end position="112"/>
    </location>
</feature>
<gene>
    <name evidence="2" type="ORF">CHLRE_03g154225v5</name>
</gene>
<sequence length="112" mass="11737">MRRRVPGAPANRATSEGSLEAVKHKVEGGCLPCQPDQQPMSCSHSTLQSLSNIQTNVANLVEEVAAALSSHTVAAFLELELEGLGEMQGQARGEAAAADKWPARTAEKASAL</sequence>
<keyword evidence="3" id="KW-1185">Reference proteome</keyword>